<proteinExistence type="predicted"/>
<dbReference type="AlphaFoldDB" id="A0AAW2AS06"/>
<gene>
    <name evidence="1" type="ORF">ABG768_021706</name>
</gene>
<accession>A0AAW2AS06</accession>
<sequence>MKYTQYMFSLRLYFHLHNARKNSAFLKEMQKHTDENIHLGLHGKLVCGQKETITRPTEHQGRDPHFPAKVDSVPEEGKKFSVAMLPIDQRHKETISKLYSVKRNDNEVIARISSYAILYLRDLKSVPPPHLLSDTSSIAMPWLTDNLSTKCYKAL</sequence>
<keyword evidence="2" id="KW-1185">Reference proteome</keyword>
<dbReference type="Proteomes" id="UP001479290">
    <property type="component" value="Unassembled WGS sequence"/>
</dbReference>
<evidence type="ECO:0000313" key="2">
    <source>
        <dbReference type="Proteomes" id="UP001479290"/>
    </source>
</evidence>
<dbReference type="EMBL" id="JAWDJR010000004">
    <property type="protein sequence ID" value="KAK9976501.1"/>
    <property type="molecule type" value="Genomic_DNA"/>
</dbReference>
<reference evidence="1 2" key="1">
    <citation type="submission" date="2024-05" db="EMBL/GenBank/DDBJ databases">
        <title>A high-quality chromosomal-level genome assembly of Topmouth culter (Culter alburnus).</title>
        <authorList>
            <person name="Zhao H."/>
        </authorList>
    </citation>
    <scope>NUCLEOTIDE SEQUENCE [LARGE SCALE GENOMIC DNA]</scope>
    <source>
        <strain evidence="1">CATC2023</strain>
        <tissue evidence="1">Muscle</tissue>
    </source>
</reference>
<protein>
    <submittedName>
        <fullName evidence="1">Uncharacterized protein</fullName>
    </submittedName>
</protein>
<evidence type="ECO:0000313" key="1">
    <source>
        <dbReference type="EMBL" id="KAK9976501.1"/>
    </source>
</evidence>
<comment type="caution">
    <text evidence="1">The sequence shown here is derived from an EMBL/GenBank/DDBJ whole genome shotgun (WGS) entry which is preliminary data.</text>
</comment>
<organism evidence="1 2">
    <name type="scientific">Culter alburnus</name>
    <name type="common">Topmouth culter</name>
    <dbReference type="NCBI Taxonomy" id="194366"/>
    <lineage>
        <taxon>Eukaryota</taxon>
        <taxon>Metazoa</taxon>
        <taxon>Chordata</taxon>
        <taxon>Craniata</taxon>
        <taxon>Vertebrata</taxon>
        <taxon>Euteleostomi</taxon>
        <taxon>Actinopterygii</taxon>
        <taxon>Neopterygii</taxon>
        <taxon>Teleostei</taxon>
        <taxon>Ostariophysi</taxon>
        <taxon>Cypriniformes</taxon>
        <taxon>Xenocyprididae</taxon>
        <taxon>Xenocypridinae</taxon>
        <taxon>Culter</taxon>
    </lineage>
</organism>
<name>A0AAW2AS06_CULAL</name>